<evidence type="ECO:0000313" key="1">
    <source>
        <dbReference type="EMBL" id="QHS86844.1"/>
    </source>
</evidence>
<sequence length="236" mass="28133">MNVISLGYTCYVKSLIQESNLKKNTDIFDWMNSFEFNKNIKSLDNKFNIFENIVKSPIDIDLNSNTVYYNPIYSFRLPHETNLNDSKQNYARRYERFINYKNSNEKFVFIRQINRGRYDVPAEKLESNYNDEMYAKIISYLPAQSIILLITDEKLSLDDKRNISDNFILLDNSISPEHIAYGDYLSYKNDIIKYYNELFKYINKNFNKIDINIMKELIKNEKIGINQDIAHVKRVK</sequence>
<dbReference type="AlphaFoldDB" id="A0A6C0B4W0"/>
<reference evidence="1" key="1">
    <citation type="journal article" date="2020" name="Nature">
        <title>Giant virus diversity and host interactions through global metagenomics.</title>
        <authorList>
            <person name="Schulz F."/>
            <person name="Roux S."/>
            <person name="Paez-Espino D."/>
            <person name="Jungbluth S."/>
            <person name="Walsh D.A."/>
            <person name="Denef V.J."/>
            <person name="McMahon K.D."/>
            <person name="Konstantinidis K.T."/>
            <person name="Eloe-Fadrosh E.A."/>
            <person name="Kyrpides N.C."/>
            <person name="Woyke T."/>
        </authorList>
    </citation>
    <scope>NUCLEOTIDE SEQUENCE</scope>
    <source>
        <strain evidence="1">GVMAG-M-3300009422-16</strain>
    </source>
</reference>
<dbReference type="EMBL" id="MN739063">
    <property type="protein sequence ID" value="QHS86844.1"/>
    <property type="molecule type" value="Genomic_DNA"/>
</dbReference>
<dbReference type="Pfam" id="PF08795">
    <property type="entry name" value="DUF1796"/>
    <property type="match status" value="1"/>
</dbReference>
<evidence type="ECO:0008006" key="2">
    <source>
        <dbReference type="Google" id="ProtNLM"/>
    </source>
</evidence>
<dbReference type="InterPro" id="IPR014903">
    <property type="entry name" value="DUF1796"/>
</dbReference>
<accession>A0A6C0B4W0</accession>
<organism evidence="1">
    <name type="scientific">viral metagenome</name>
    <dbReference type="NCBI Taxonomy" id="1070528"/>
    <lineage>
        <taxon>unclassified sequences</taxon>
        <taxon>metagenomes</taxon>
        <taxon>organismal metagenomes</taxon>
    </lineage>
</organism>
<name>A0A6C0B4W0_9ZZZZ</name>
<proteinExistence type="predicted"/>
<protein>
    <recommendedName>
        <fullName evidence="2">Papain-like cysteine peptidase</fullName>
    </recommendedName>
</protein>